<dbReference type="GO" id="GO:0000976">
    <property type="term" value="F:transcription cis-regulatory region binding"/>
    <property type="evidence" value="ECO:0007669"/>
    <property type="project" value="TreeGrafter"/>
</dbReference>
<dbReference type="RefSeq" id="WP_245987841.1">
    <property type="nucleotide sequence ID" value="NZ_QRDY01000017.1"/>
</dbReference>
<proteinExistence type="predicted"/>
<dbReference type="SUPFAM" id="SSF46689">
    <property type="entry name" value="Homeodomain-like"/>
    <property type="match status" value="1"/>
</dbReference>
<dbReference type="GO" id="GO:0003700">
    <property type="term" value="F:DNA-binding transcription factor activity"/>
    <property type="evidence" value="ECO:0007669"/>
    <property type="project" value="InterPro"/>
</dbReference>
<dbReference type="InterPro" id="IPR032687">
    <property type="entry name" value="AraC-type_N"/>
</dbReference>
<keyword evidence="3" id="KW-0804">Transcription</keyword>
<keyword evidence="2" id="KW-0238">DNA-binding</keyword>
<evidence type="ECO:0000313" key="6">
    <source>
        <dbReference type="Proteomes" id="UP000256869"/>
    </source>
</evidence>
<evidence type="ECO:0000313" key="5">
    <source>
        <dbReference type="EMBL" id="RED55543.1"/>
    </source>
</evidence>
<dbReference type="PANTHER" id="PTHR47894">
    <property type="entry name" value="HTH-TYPE TRANSCRIPTIONAL REGULATOR GADX"/>
    <property type="match status" value="1"/>
</dbReference>
<organism evidence="5 6">
    <name type="scientific">Cohnella lupini</name>
    <dbReference type="NCBI Taxonomy" id="1294267"/>
    <lineage>
        <taxon>Bacteria</taxon>
        <taxon>Bacillati</taxon>
        <taxon>Bacillota</taxon>
        <taxon>Bacilli</taxon>
        <taxon>Bacillales</taxon>
        <taxon>Paenibacillaceae</taxon>
        <taxon>Cohnella</taxon>
    </lineage>
</organism>
<keyword evidence="1" id="KW-0805">Transcription regulation</keyword>
<name>A0A3D9I1C1_9BACL</name>
<sequence length="337" mass="37817">MDDNGVSVSMLFPVMKTMAKAGRDWAEFCAYANIDASLFRNAEARIGQGEFEKVIKAAAGYTGNELFGLHQGLSMSISDLGVLGYVMLHSEKLANALAAYRKYNFIVCSGFNADLKIQGKDAVISLFIGNSEGLPNRHCIEDMTVSFYQIMLGLCCRPLPIQAVHFMHAPPSARVEEYSDIFGVAPTFNQESNALVFRKEALDYAVVGSDERLFGVFKALAEEVRGRLTRGSDLANKLSRWILESMPSRFPTLREAARELLMSARTLQSRLKTENTSYNRLANEVRKELAIRYLAQPEYSVGEIAYLLHFSEPSAFQTAFRKWTDATPREYRQRVLT</sequence>
<evidence type="ECO:0000259" key="4">
    <source>
        <dbReference type="PROSITE" id="PS01124"/>
    </source>
</evidence>
<reference evidence="5 6" key="1">
    <citation type="submission" date="2018-07" db="EMBL/GenBank/DDBJ databases">
        <title>Genomic Encyclopedia of Type Strains, Phase III (KMG-III): the genomes of soil and plant-associated and newly described type strains.</title>
        <authorList>
            <person name="Whitman W."/>
        </authorList>
    </citation>
    <scope>NUCLEOTIDE SEQUENCE [LARGE SCALE GENOMIC DNA]</scope>
    <source>
        <strain evidence="5 6">CECT 8236</strain>
    </source>
</reference>
<dbReference type="Gene3D" id="1.10.10.60">
    <property type="entry name" value="Homeodomain-like"/>
    <property type="match status" value="1"/>
</dbReference>
<evidence type="ECO:0000256" key="1">
    <source>
        <dbReference type="ARBA" id="ARBA00023015"/>
    </source>
</evidence>
<dbReference type="InterPro" id="IPR009057">
    <property type="entry name" value="Homeodomain-like_sf"/>
</dbReference>
<comment type="caution">
    <text evidence="5">The sequence shown here is derived from an EMBL/GenBank/DDBJ whole genome shotgun (WGS) entry which is preliminary data.</text>
</comment>
<dbReference type="GO" id="GO:0005829">
    <property type="term" value="C:cytosol"/>
    <property type="evidence" value="ECO:0007669"/>
    <property type="project" value="TreeGrafter"/>
</dbReference>
<dbReference type="PROSITE" id="PS01124">
    <property type="entry name" value="HTH_ARAC_FAMILY_2"/>
    <property type="match status" value="1"/>
</dbReference>
<protein>
    <submittedName>
        <fullName evidence="5">AraC family transcriptional regulator</fullName>
    </submittedName>
</protein>
<gene>
    <name evidence="5" type="ORF">DFP95_11777</name>
</gene>
<feature type="domain" description="HTH araC/xylS-type" evidence="4">
    <location>
        <begin position="236"/>
        <end position="334"/>
    </location>
</feature>
<dbReference type="Pfam" id="PF12625">
    <property type="entry name" value="Arabinose_bd"/>
    <property type="match status" value="1"/>
</dbReference>
<keyword evidence="6" id="KW-1185">Reference proteome</keyword>
<evidence type="ECO:0000256" key="3">
    <source>
        <dbReference type="ARBA" id="ARBA00023163"/>
    </source>
</evidence>
<dbReference type="PANTHER" id="PTHR47894:SF1">
    <property type="entry name" value="HTH-TYPE TRANSCRIPTIONAL REGULATOR VQSM"/>
    <property type="match status" value="1"/>
</dbReference>
<dbReference type="AlphaFoldDB" id="A0A3D9I1C1"/>
<dbReference type="SMART" id="SM00342">
    <property type="entry name" value="HTH_ARAC"/>
    <property type="match status" value="1"/>
</dbReference>
<dbReference type="Pfam" id="PF12833">
    <property type="entry name" value="HTH_18"/>
    <property type="match status" value="1"/>
</dbReference>
<dbReference type="Proteomes" id="UP000256869">
    <property type="component" value="Unassembled WGS sequence"/>
</dbReference>
<evidence type="ECO:0000256" key="2">
    <source>
        <dbReference type="ARBA" id="ARBA00023125"/>
    </source>
</evidence>
<dbReference type="EMBL" id="QRDY01000017">
    <property type="protein sequence ID" value="RED55543.1"/>
    <property type="molecule type" value="Genomic_DNA"/>
</dbReference>
<dbReference type="InterPro" id="IPR018060">
    <property type="entry name" value="HTH_AraC"/>
</dbReference>
<accession>A0A3D9I1C1</accession>